<dbReference type="KEGG" id="bayd:BSPP4475_01605"/>
<feature type="region of interest" description="Disordered" evidence="2">
    <location>
        <begin position="16"/>
        <end position="69"/>
    </location>
</feature>
<evidence type="ECO:0000313" key="3">
    <source>
        <dbReference type="EMBL" id="CAJ1001021.1"/>
    </source>
</evidence>
<name>A0AA48RFR8_9BACL</name>
<evidence type="ECO:0000313" key="4">
    <source>
        <dbReference type="Proteomes" id="UP001189619"/>
    </source>
</evidence>
<dbReference type="RefSeq" id="WP_304414967.1">
    <property type="nucleotide sequence ID" value="NZ_OY569118.1"/>
</dbReference>
<feature type="compositionally biased region" description="Gly residues" evidence="2">
    <location>
        <begin position="17"/>
        <end position="61"/>
    </location>
</feature>
<proteinExistence type="predicted"/>
<gene>
    <name evidence="3" type="ORF">BSPP4475_01605</name>
</gene>
<keyword evidence="1" id="KW-0175">Coiled coil</keyword>
<evidence type="ECO:0000256" key="1">
    <source>
        <dbReference type="SAM" id="Coils"/>
    </source>
</evidence>
<feature type="region of interest" description="Disordered" evidence="2">
    <location>
        <begin position="195"/>
        <end position="232"/>
    </location>
</feature>
<keyword evidence="4" id="KW-1185">Reference proteome</keyword>
<dbReference type="Proteomes" id="UP001189619">
    <property type="component" value="Chromosome"/>
</dbReference>
<feature type="coiled-coil region" evidence="1">
    <location>
        <begin position="116"/>
        <end position="143"/>
    </location>
</feature>
<dbReference type="AlphaFoldDB" id="A0AA48RFR8"/>
<reference evidence="3" key="1">
    <citation type="submission" date="2023-07" db="EMBL/GenBank/DDBJ databases">
        <authorList>
            <person name="Ivanov I."/>
            <person name="Teneva D."/>
            <person name="Stoikov I."/>
        </authorList>
    </citation>
    <scope>NUCLEOTIDE SEQUENCE</scope>
    <source>
        <strain evidence="3">4475</strain>
    </source>
</reference>
<accession>A0AA48RFR8</accession>
<organism evidence="3 4">
    <name type="scientific">Brevibacillus aydinogluensis</name>
    <dbReference type="NCBI Taxonomy" id="927786"/>
    <lineage>
        <taxon>Bacteria</taxon>
        <taxon>Bacillati</taxon>
        <taxon>Bacillota</taxon>
        <taxon>Bacilli</taxon>
        <taxon>Bacillales</taxon>
        <taxon>Paenibacillaceae</taxon>
        <taxon>Brevibacillus</taxon>
    </lineage>
</organism>
<sequence>MKKFNRINRIKMQLFNDGGGAAAGGGEGANGGGQAGSGGNGGAAGAAGANGAGGQANGGGDKGGESNKPAVSFASQQEYESALQGAVSDFLKGLGIEKADELKAIVDSHKQRQEAEKTAEQKLAERESELKTANTTIQSLRVENAFIVEAIKQGIDPDKLSDAIRLADLAKVEVTDGGKIKNIDKHVSELITAKPWLKSDGVPRGNTPAAKPPANQKSTIPNISDLRKLQRI</sequence>
<protein>
    <submittedName>
        <fullName evidence="3">Uncharacterized protein</fullName>
    </submittedName>
</protein>
<evidence type="ECO:0000256" key="2">
    <source>
        <dbReference type="SAM" id="MobiDB-lite"/>
    </source>
</evidence>
<dbReference type="EMBL" id="OY569118">
    <property type="protein sequence ID" value="CAJ1001021.1"/>
    <property type="molecule type" value="Genomic_DNA"/>
</dbReference>